<comment type="similarity">
    <text evidence="1">Belongs to the RRF family.</text>
</comment>
<dbReference type="GO" id="GO:0005739">
    <property type="term" value="C:mitochondrion"/>
    <property type="evidence" value="ECO:0007669"/>
    <property type="project" value="TreeGrafter"/>
</dbReference>
<evidence type="ECO:0000256" key="4">
    <source>
        <dbReference type="SAM" id="MobiDB-lite"/>
    </source>
</evidence>
<keyword evidence="2" id="KW-0648">Protein biosynthesis</keyword>
<dbReference type="Proteomes" id="UP000077315">
    <property type="component" value="Unassembled WGS sequence"/>
</dbReference>
<dbReference type="Gene3D" id="1.10.132.20">
    <property type="entry name" value="Ribosome-recycling factor"/>
    <property type="match status" value="1"/>
</dbReference>
<reference evidence="7" key="1">
    <citation type="submission" date="2015-06" db="EMBL/GenBank/DDBJ databases">
        <title>Expansion of signal transduction pathways in fungi by whole-genome duplication.</title>
        <authorList>
            <consortium name="DOE Joint Genome Institute"/>
            <person name="Corrochano L.M."/>
            <person name="Kuo A."/>
            <person name="Marcet-Houben M."/>
            <person name="Polaino S."/>
            <person name="Salamov A."/>
            <person name="Villalobos J.M."/>
            <person name="Alvarez M.I."/>
            <person name="Avalos J."/>
            <person name="Benito E.P."/>
            <person name="Benoit I."/>
            <person name="Burger G."/>
            <person name="Camino L.P."/>
            <person name="Canovas D."/>
            <person name="Cerda-Olmedo E."/>
            <person name="Cheng J.-F."/>
            <person name="Dominguez A."/>
            <person name="Elias M."/>
            <person name="Eslava A.P."/>
            <person name="Glaser F."/>
            <person name="Grimwood J."/>
            <person name="Gutierrez G."/>
            <person name="Heitman J."/>
            <person name="Henrissat B."/>
            <person name="Iturriaga E.A."/>
            <person name="Lang B.F."/>
            <person name="Lavin J.L."/>
            <person name="Lee S."/>
            <person name="Li W."/>
            <person name="Lindquist E."/>
            <person name="Lopez-Garcia S."/>
            <person name="Luque E.M."/>
            <person name="Marcos A.T."/>
            <person name="Martin J."/>
            <person name="McCluskey K."/>
            <person name="Medina H.R."/>
            <person name="Miralles-Duran A."/>
            <person name="Miyazaki A."/>
            <person name="Munoz-Torres E."/>
            <person name="Oguiza J.A."/>
            <person name="Ohm R."/>
            <person name="Olmedo M."/>
            <person name="Orejas M."/>
            <person name="Ortiz-Castellanos L."/>
            <person name="Pisabarro A.G."/>
            <person name="Rodriguez-Romero J."/>
            <person name="Ruiz-Herrera J."/>
            <person name="Ruiz-Vazquez R."/>
            <person name="Sanz C."/>
            <person name="Schackwitz W."/>
            <person name="Schmutz J."/>
            <person name="Shahriari M."/>
            <person name="Shelest E."/>
            <person name="Silva-Franco F."/>
            <person name="Soanes D."/>
            <person name="Syed K."/>
            <person name="Tagua V.G."/>
            <person name="Talbot N.J."/>
            <person name="Thon M."/>
            <person name="De vries R.P."/>
            <person name="Wiebenga A."/>
            <person name="Yadav J.S."/>
            <person name="Braun E.L."/>
            <person name="Baker S."/>
            <person name="Garre V."/>
            <person name="Horwitz B."/>
            <person name="Torres-Martinez S."/>
            <person name="Idnurm A."/>
            <person name="Herrera-Estrella A."/>
            <person name="Gabaldon T."/>
            <person name="Grigoriev I.V."/>
        </authorList>
    </citation>
    <scope>NUCLEOTIDE SEQUENCE [LARGE SCALE GENOMIC DNA]</scope>
    <source>
        <strain evidence="7">NRRL 1555(-)</strain>
    </source>
</reference>
<dbReference type="EMBL" id="KV441025">
    <property type="protein sequence ID" value="OAD67098.1"/>
    <property type="molecule type" value="Genomic_DNA"/>
</dbReference>
<evidence type="ECO:0000256" key="3">
    <source>
        <dbReference type="ARBA" id="ARBA00024909"/>
    </source>
</evidence>
<feature type="region of interest" description="Disordered" evidence="4">
    <location>
        <begin position="206"/>
        <end position="226"/>
    </location>
</feature>
<dbReference type="RefSeq" id="XP_018285138.1">
    <property type="nucleotide sequence ID" value="XM_018432727.1"/>
</dbReference>
<comment type="function">
    <text evidence="3">Necessary for protein synthesis in mitochondria. Functions as a ribosome recycling factor in mitochondria.</text>
</comment>
<gene>
    <name evidence="6" type="ORF">PHYBLDRAFT_151699</name>
</gene>
<dbReference type="GO" id="GO:0006412">
    <property type="term" value="P:translation"/>
    <property type="evidence" value="ECO:0007669"/>
    <property type="project" value="UniProtKB-KW"/>
</dbReference>
<dbReference type="PANTHER" id="PTHR20982">
    <property type="entry name" value="RIBOSOME RECYCLING FACTOR"/>
    <property type="match status" value="1"/>
</dbReference>
<organism evidence="6 7">
    <name type="scientific">Phycomyces blakesleeanus (strain ATCC 8743b / DSM 1359 / FGSC 10004 / NBRC 33097 / NRRL 1555)</name>
    <dbReference type="NCBI Taxonomy" id="763407"/>
    <lineage>
        <taxon>Eukaryota</taxon>
        <taxon>Fungi</taxon>
        <taxon>Fungi incertae sedis</taxon>
        <taxon>Mucoromycota</taxon>
        <taxon>Mucoromycotina</taxon>
        <taxon>Mucoromycetes</taxon>
        <taxon>Mucorales</taxon>
        <taxon>Phycomycetaceae</taxon>
        <taxon>Phycomyces</taxon>
    </lineage>
</organism>
<dbReference type="VEuPathDB" id="FungiDB:PHYBLDRAFT_151699"/>
<evidence type="ECO:0000313" key="6">
    <source>
        <dbReference type="EMBL" id="OAD67098.1"/>
    </source>
</evidence>
<evidence type="ECO:0000256" key="2">
    <source>
        <dbReference type="ARBA" id="ARBA00022917"/>
    </source>
</evidence>
<dbReference type="InterPro" id="IPR036191">
    <property type="entry name" value="RRF_sf"/>
</dbReference>
<sequence>MAFAARTLRLCLARSSATMPLTARLQTPLAMRITSTSLPAAQSISFMAMRGYAKKAGGKKKGNAVEKEDDADVPLLFDQKQIDERMSNANSSLKEQLTTIRVGRANPAMLDSVRVRIETESYNLRDLAQVTIRDPQTLVVTVHDTDYLSAVEKSIRESGLNLNPLVDNKILRVPIPKPTKESRDKMAKLVVQAGEQAKAKIRSLRQDGMKQLKQDSKSQSSDDTKKLEKLVQTLTDKYNKSIDELIKAKVKDIQS</sequence>
<dbReference type="STRING" id="763407.A0A167K253"/>
<evidence type="ECO:0000259" key="5">
    <source>
        <dbReference type="Pfam" id="PF01765"/>
    </source>
</evidence>
<dbReference type="Pfam" id="PF01765">
    <property type="entry name" value="RRF"/>
    <property type="match status" value="1"/>
</dbReference>
<evidence type="ECO:0000313" key="7">
    <source>
        <dbReference type="Proteomes" id="UP000077315"/>
    </source>
</evidence>
<dbReference type="FunFam" id="3.30.1360.40:FF:000001">
    <property type="entry name" value="Ribosome-recycling factor"/>
    <property type="match status" value="1"/>
</dbReference>
<protein>
    <recommendedName>
        <fullName evidence="5">Ribosome recycling factor domain-containing protein</fullName>
    </recommendedName>
</protein>
<keyword evidence="7" id="KW-1185">Reference proteome</keyword>
<dbReference type="InterPro" id="IPR002661">
    <property type="entry name" value="Ribosome_recyc_fac"/>
</dbReference>
<accession>A0A167K253</accession>
<feature type="domain" description="Ribosome recycling factor" evidence="5">
    <location>
        <begin position="93"/>
        <end position="253"/>
    </location>
</feature>
<dbReference type="SUPFAM" id="SSF55194">
    <property type="entry name" value="Ribosome recycling factor, RRF"/>
    <property type="match status" value="1"/>
</dbReference>
<name>A0A167K253_PHYB8</name>
<proteinExistence type="inferred from homology"/>
<dbReference type="Gene3D" id="3.30.1360.40">
    <property type="match status" value="1"/>
</dbReference>
<dbReference type="GO" id="GO:0043023">
    <property type="term" value="F:ribosomal large subunit binding"/>
    <property type="evidence" value="ECO:0007669"/>
    <property type="project" value="TreeGrafter"/>
</dbReference>
<dbReference type="OrthoDB" id="407355at2759"/>
<dbReference type="InParanoid" id="A0A167K253"/>
<evidence type="ECO:0000256" key="1">
    <source>
        <dbReference type="ARBA" id="ARBA00005912"/>
    </source>
</evidence>
<dbReference type="GeneID" id="28993633"/>
<dbReference type="AlphaFoldDB" id="A0A167K253"/>
<dbReference type="PANTHER" id="PTHR20982:SF3">
    <property type="entry name" value="MITOCHONDRIAL RIBOSOME RECYCLING FACTOR PSEUDO 1"/>
    <property type="match status" value="1"/>
</dbReference>
<dbReference type="InterPro" id="IPR023584">
    <property type="entry name" value="Ribosome_recyc_fac_dom"/>
</dbReference>